<reference evidence="1 2" key="1">
    <citation type="submission" date="2014-04" db="EMBL/GenBank/DDBJ databases">
        <authorList>
            <consortium name="DOE Joint Genome Institute"/>
            <person name="Kuo A."/>
            <person name="Kohler A."/>
            <person name="Nagy L.G."/>
            <person name="Floudas D."/>
            <person name="Copeland A."/>
            <person name="Barry K.W."/>
            <person name="Cichocki N."/>
            <person name="Veneault-Fourrey C."/>
            <person name="LaButti K."/>
            <person name="Lindquist E.A."/>
            <person name="Lipzen A."/>
            <person name="Lundell T."/>
            <person name="Morin E."/>
            <person name="Murat C."/>
            <person name="Sun H."/>
            <person name="Tunlid A."/>
            <person name="Henrissat B."/>
            <person name="Grigoriev I.V."/>
            <person name="Hibbett D.S."/>
            <person name="Martin F."/>
            <person name="Nordberg H.P."/>
            <person name="Cantor M.N."/>
            <person name="Hua S.X."/>
        </authorList>
    </citation>
    <scope>NUCLEOTIDE SEQUENCE [LARGE SCALE GENOMIC DNA]</scope>
    <source>
        <strain evidence="1 2">Foug A</strain>
    </source>
</reference>
<evidence type="ECO:0000313" key="1">
    <source>
        <dbReference type="EMBL" id="KIM53885.1"/>
    </source>
</evidence>
<proteinExistence type="predicted"/>
<name>A0A0C3CZA2_9AGAM</name>
<dbReference type="EMBL" id="KN822167">
    <property type="protein sequence ID" value="KIM53885.1"/>
    <property type="molecule type" value="Genomic_DNA"/>
</dbReference>
<dbReference type="HOGENOM" id="CLU_003921_3_2_1"/>
<dbReference type="AlphaFoldDB" id="A0A0C3CZA2"/>
<dbReference type="Proteomes" id="UP000053989">
    <property type="component" value="Unassembled WGS sequence"/>
</dbReference>
<organism evidence="1 2">
    <name type="scientific">Scleroderma citrinum Foug A</name>
    <dbReference type="NCBI Taxonomy" id="1036808"/>
    <lineage>
        <taxon>Eukaryota</taxon>
        <taxon>Fungi</taxon>
        <taxon>Dikarya</taxon>
        <taxon>Basidiomycota</taxon>
        <taxon>Agaricomycotina</taxon>
        <taxon>Agaricomycetes</taxon>
        <taxon>Agaricomycetidae</taxon>
        <taxon>Boletales</taxon>
        <taxon>Sclerodermatineae</taxon>
        <taxon>Sclerodermataceae</taxon>
        <taxon>Scleroderma</taxon>
    </lineage>
</organism>
<accession>A0A0C3CZA2</accession>
<feature type="non-terminal residue" evidence="1">
    <location>
        <position position="157"/>
    </location>
</feature>
<reference evidence="2" key="2">
    <citation type="submission" date="2015-01" db="EMBL/GenBank/DDBJ databases">
        <title>Evolutionary Origins and Diversification of the Mycorrhizal Mutualists.</title>
        <authorList>
            <consortium name="DOE Joint Genome Institute"/>
            <consortium name="Mycorrhizal Genomics Consortium"/>
            <person name="Kohler A."/>
            <person name="Kuo A."/>
            <person name="Nagy L.G."/>
            <person name="Floudas D."/>
            <person name="Copeland A."/>
            <person name="Barry K.W."/>
            <person name="Cichocki N."/>
            <person name="Veneault-Fourrey C."/>
            <person name="LaButti K."/>
            <person name="Lindquist E.A."/>
            <person name="Lipzen A."/>
            <person name="Lundell T."/>
            <person name="Morin E."/>
            <person name="Murat C."/>
            <person name="Riley R."/>
            <person name="Ohm R."/>
            <person name="Sun H."/>
            <person name="Tunlid A."/>
            <person name="Henrissat B."/>
            <person name="Grigoriev I.V."/>
            <person name="Hibbett D.S."/>
            <person name="Martin F."/>
        </authorList>
    </citation>
    <scope>NUCLEOTIDE SEQUENCE [LARGE SCALE GENOMIC DNA]</scope>
    <source>
        <strain evidence="2">Foug A</strain>
    </source>
</reference>
<keyword evidence="2" id="KW-1185">Reference proteome</keyword>
<dbReference type="OrthoDB" id="3257444at2759"/>
<sequence>MPGCTSKDAPSFSGRAKDLRDFFTQFEDLADSCGLTTAEKCRAVLRYVDSDTRELWASFPEFETADYDDFKTRIIDEYPGADRGAQYTYHDLENIVLRHVDHNISTETEFVEYSHKFHPVATWLIKNRKISERERDKLFWQGLPRLVQREITMQLHL</sequence>
<evidence type="ECO:0000313" key="2">
    <source>
        <dbReference type="Proteomes" id="UP000053989"/>
    </source>
</evidence>
<protein>
    <submittedName>
        <fullName evidence="1">Uncharacterized protein</fullName>
    </submittedName>
</protein>
<dbReference type="STRING" id="1036808.A0A0C3CZA2"/>
<gene>
    <name evidence="1" type="ORF">SCLCIDRAFT_43618</name>
</gene>
<dbReference type="InParanoid" id="A0A0C3CZA2"/>